<dbReference type="SUPFAM" id="SSF55383">
    <property type="entry name" value="Copper amine oxidase, domain N"/>
    <property type="match status" value="1"/>
</dbReference>
<keyword evidence="3" id="KW-0732">Signal</keyword>
<name>A0A410PVZ1_9FIRM</name>
<dbReference type="OrthoDB" id="9806267at2"/>
<sequence length="402" mass="43525">MKRILITVTMILMLMAIMSGMAYAGTGITQSDIKEGLKFCEEYPVGLSLDGQRIAFSQSDVPPVIVKERTLIPARALFEKMGGKVTWQNDTQKVYVTYDDTEVVLTIGSNKALVNGKTQNLEVPALIIDNDGDYYGSTMIPVRFTAEALGCEVGWQDSTRSVLISSPVKGEEPVVTEPNENNSTGSDSNTVGSWQFDQLHEAAKGKIVAIDMGHGGKDSGSIGHKGQADELQEKDVNLAVGLKLNEYLKSAGVSTCMIRDSDVYYTLLERAQKANNIGATIFISVHNNSSTAASAHGTEVLYNSKVNGDGENEQQLYGIDSKTIATNIENEMVSILGTTKRGIKNSPEMAVLNKTSMPAIIVEGAFLSNENDLQMMQKEEFADHYALAAAKGIVKSLNDAYK</sequence>
<evidence type="ECO:0000313" key="6">
    <source>
        <dbReference type="Proteomes" id="UP000287601"/>
    </source>
</evidence>
<dbReference type="Pfam" id="PF01520">
    <property type="entry name" value="Amidase_3"/>
    <property type="match status" value="1"/>
</dbReference>
<dbReference type="KEGG" id="amij:EQM06_07455"/>
<feature type="signal peptide" evidence="3">
    <location>
        <begin position="1"/>
        <end position="24"/>
    </location>
</feature>
<evidence type="ECO:0000256" key="2">
    <source>
        <dbReference type="SAM" id="MobiDB-lite"/>
    </source>
</evidence>
<evidence type="ECO:0000259" key="4">
    <source>
        <dbReference type="SMART" id="SM00646"/>
    </source>
</evidence>
<dbReference type="InterPro" id="IPR012854">
    <property type="entry name" value="Cu_amine_oxidase-like_N"/>
</dbReference>
<evidence type="ECO:0000313" key="5">
    <source>
        <dbReference type="EMBL" id="QAT43084.1"/>
    </source>
</evidence>
<dbReference type="InterPro" id="IPR050695">
    <property type="entry name" value="N-acetylmuramoyl_amidase_3"/>
</dbReference>
<dbReference type="EMBL" id="CP035281">
    <property type="protein sequence ID" value="QAT43084.1"/>
    <property type="molecule type" value="Genomic_DNA"/>
</dbReference>
<protein>
    <recommendedName>
        <fullName evidence="4">MurNAc-LAA domain-containing protein</fullName>
    </recommendedName>
</protein>
<dbReference type="Gene3D" id="3.30.457.10">
    <property type="entry name" value="Copper amine oxidase-like, N-terminal domain"/>
    <property type="match status" value="1"/>
</dbReference>
<dbReference type="InterPro" id="IPR036582">
    <property type="entry name" value="Mao_N_sf"/>
</dbReference>
<feature type="domain" description="MurNAc-LAA" evidence="4">
    <location>
        <begin position="271"/>
        <end position="394"/>
    </location>
</feature>
<dbReference type="Pfam" id="PF07833">
    <property type="entry name" value="Cu_amine_oxidN1"/>
    <property type="match status" value="1"/>
</dbReference>
<dbReference type="GO" id="GO:0009253">
    <property type="term" value="P:peptidoglycan catabolic process"/>
    <property type="evidence" value="ECO:0007669"/>
    <property type="project" value="InterPro"/>
</dbReference>
<keyword evidence="1" id="KW-0378">Hydrolase</keyword>
<evidence type="ECO:0000256" key="1">
    <source>
        <dbReference type="ARBA" id="ARBA00022801"/>
    </source>
</evidence>
<accession>A0A410PVZ1</accession>
<dbReference type="GO" id="GO:0030288">
    <property type="term" value="C:outer membrane-bounded periplasmic space"/>
    <property type="evidence" value="ECO:0007669"/>
    <property type="project" value="TreeGrafter"/>
</dbReference>
<reference evidence="5 6" key="1">
    <citation type="submission" date="2019-01" db="EMBL/GenBank/DDBJ databases">
        <title>Draft genomes of a novel of Aminipila strains.</title>
        <authorList>
            <person name="Ma S."/>
        </authorList>
    </citation>
    <scope>NUCLEOTIDE SEQUENCE [LARGE SCALE GENOMIC DNA]</scope>
    <source>
        <strain evidence="6">JN-39</strain>
    </source>
</reference>
<dbReference type="PANTHER" id="PTHR30404">
    <property type="entry name" value="N-ACETYLMURAMOYL-L-ALANINE AMIDASE"/>
    <property type="match status" value="1"/>
</dbReference>
<proteinExistence type="predicted"/>
<feature type="chain" id="PRO_5019548056" description="MurNAc-LAA domain-containing protein" evidence="3">
    <location>
        <begin position="25"/>
        <end position="402"/>
    </location>
</feature>
<keyword evidence="6" id="KW-1185">Reference proteome</keyword>
<dbReference type="Gene3D" id="3.40.630.40">
    <property type="entry name" value="Zn-dependent exopeptidases"/>
    <property type="match status" value="1"/>
</dbReference>
<dbReference type="GO" id="GO:0008745">
    <property type="term" value="F:N-acetylmuramoyl-L-alanine amidase activity"/>
    <property type="evidence" value="ECO:0007669"/>
    <property type="project" value="InterPro"/>
</dbReference>
<gene>
    <name evidence="5" type="ORF">EQM06_07455</name>
</gene>
<evidence type="ECO:0000256" key="3">
    <source>
        <dbReference type="SAM" id="SignalP"/>
    </source>
</evidence>
<feature type="compositionally biased region" description="Low complexity" evidence="2">
    <location>
        <begin position="173"/>
        <end position="182"/>
    </location>
</feature>
<dbReference type="Proteomes" id="UP000287601">
    <property type="component" value="Chromosome"/>
</dbReference>
<dbReference type="RefSeq" id="WP_128745733.1">
    <property type="nucleotide sequence ID" value="NZ_CP035281.1"/>
</dbReference>
<organism evidence="5 6">
    <name type="scientific">Aminipila luticellarii</name>
    <dbReference type="NCBI Taxonomy" id="2507160"/>
    <lineage>
        <taxon>Bacteria</taxon>
        <taxon>Bacillati</taxon>
        <taxon>Bacillota</taxon>
        <taxon>Clostridia</taxon>
        <taxon>Peptostreptococcales</taxon>
        <taxon>Anaerovoracaceae</taxon>
        <taxon>Aminipila</taxon>
    </lineage>
</organism>
<dbReference type="InterPro" id="IPR002508">
    <property type="entry name" value="MurNAc-LAA_cat"/>
</dbReference>
<dbReference type="AlphaFoldDB" id="A0A410PVZ1"/>
<feature type="region of interest" description="Disordered" evidence="2">
    <location>
        <begin position="169"/>
        <end position="190"/>
    </location>
</feature>
<dbReference type="CDD" id="cd02696">
    <property type="entry name" value="MurNAc-LAA"/>
    <property type="match status" value="1"/>
</dbReference>
<dbReference type="SUPFAM" id="SSF53187">
    <property type="entry name" value="Zn-dependent exopeptidases"/>
    <property type="match status" value="1"/>
</dbReference>
<dbReference type="SMART" id="SM00646">
    <property type="entry name" value="Ami_3"/>
    <property type="match status" value="1"/>
</dbReference>
<dbReference type="PANTHER" id="PTHR30404:SF0">
    <property type="entry name" value="N-ACETYLMURAMOYL-L-ALANINE AMIDASE AMIC"/>
    <property type="match status" value="1"/>
</dbReference>